<sequence>MVTPPGRGSSTAHTAHDLPAAIGLNAYRMVQDTAPARLSRLEGIAGAYQSGLVGDDDELRPVAYS</sequence>
<accession>A0ABP7D290</accession>
<protein>
    <recommendedName>
        <fullName evidence="3">FXSXX-COOH protein</fullName>
    </recommendedName>
</protein>
<evidence type="ECO:0008006" key="3">
    <source>
        <dbReference type="Google" id="ProtNLM"/>
    </source>
</evidence>
<evidence type="ECO:0000313" key="1">
    <source>
        <dbReference type="EMBL" id="GAA3698285.1"/>
    </source>
</evidence>
<dbReference type="EMBL" id="BAAAZP010000152">
    <property type="protein sequence ID" value="GAA3698285.1"/>
    <property type="molecule type" value="Genomic_DNA"/>
</dbReference>
<reference evidence="2" key="1">
    <citation type="journal article" date="2019" name="Int. J. Syst. Evol. Microbiol.">
        <title>The Global Catalogue of Microorganisms (GCM) 10K type strain sequencing project: providing services to taxonomists for standard genome sequencing and annotation.</title>
        <authorList>
            <consortium name="The Broad Institute Genomics Platform"/>
            <consortium name="The Broad Institute Genome Sequencing Center for Infectious Disease"/>
            <person name="Wu L."/>
            <person name="Ma J."/>
        </authorList>
    </citation>
    <scope>NUCLEOTIDE SEQUENCE [LARGE SCALE GENOMIC DNA]</scope>
    <source>
        <strain evidence="2">JCM 16904</strain>
    </source>
</reference>
<organism evidence="1 2">
    <name type="scientific">Nonomuraea antimicrobica</name>
    <dbReference type="NCBI Taxonomy" id="561173"/>
    <lineage>
        <taxon>Bacteria</taxon>
        <taxon>Bacillati</taxon>
        <taxon>Actinomycetota</taxon>
        <taxon>Actinomycetes</taxon>
        <taxon>Streptosporangiales</taxon>
        <taxon>Streptosporangiaceae</taxon>
        <taxon>Nonomuraea</taxon>
    </lineage>
</organism>
<proteinExistence type="predicted"/>
<keyword evidence="2" id="KW-1185">Reference proteome</keyword>
<gene>
    <name evidence="1" type="ORF">GCM10022224_075330</name>
</gene>
<evidence type="ECO:0000313" key="2">
    <source>
        <dbReference type="Proteomes" id="UP001500902"/>
    </source>
</evidence>
<dbReference type="Proteomes" id="UP001500902">
    <property type="component" value="Unassembled WGS sequence"/>
</dbReference>
<name>A0ABP7D290_9ACTN</name>
<comment type="caution">
    <text evidence="1">The sequence shown here is derived from an EMBL/GenBank/DDBJ whole genome shotgun (WGS) entry which is preliminary data.</text>
</comment>